<proteinExistence type="inferred from homology"/>
<evidence type="ECO:0000313" key="8">
    <source>
        <dbReference type="EMBL" id="SUE40865.1"/>
    </source>
</evidence>
<feature type="transmembrane region" description="Helical" evidence="6">
    <location>
        <begin position="214"/>
        <end position="231"/>
    </location>
</feature>
<keyword evidence="5 6" id="KW-0472">Membrane</keyword>
<feature type="domain" description="EamA" evidence="7">
    <location>
        <begin position="40"/>
        <end position="172"/>
    </location>
</feature>
<feature type="transmembrane region" description="Helical" evidence="6">
    <location>
        <begin position="131"/>
        <end position="150"/>
    </location>
</feature>
<dbReference type="PANTHER" id="PTHR22911:SF6">
    <property type="entry name" value="SOLUTE CARRIER FAMILY 35 MEMBER G1"/>
    <property type="match status" value="1"/>
</dbReference>
<comment type="similarity">
    <text evidence="2">Belongs to the drug/metabolite transporter (DMT) superfamily. 10 TMS drug/metabolite exporter (DME) (TC 2.A.7.3) family.</text>
</comment>
<gene>
    <name evidence="8" type="ORF">NCTC13291_02438</name>
</gene>
<feature type="transmembrane region" description="Helical" evidence="6">
    <location>
        <begin position="105"/>
        <end position="125"/>
    </location>
</feature>
<name>A0A379N3U8_9PROT</name>
<feature type="transmembrane region" description="Helical" evidence="6">
    <location>
        <begin position="157"/>
        <end position="176"/>
    </location>
</feature>
<dbReference type="InterPro" id="IPR000620">
    <property type="entry name" value="EamA_dom"/>
</dbReference>
<protein>
    <submittedName>
        <fullName evidence="8">EamA-like transporter family</fullName>
    </submittedName>
</protein>
<evidence type="ECO:0000256" key="5">
    <source>
        <dbReference type="ARBA" id="ARBA00023136"/>
    </source>
</evidence>
<evidence type="ECO:0000256" key="1">
    <source>
        <dbReference type="ARBA" id="ARBA00004141"/>
    </source>
</evidence>
<keyword evidence="4 6" id="KW-1133">Transmembrane helix</keyword>
<dbReference type="Pfam" id="PF00892">
    <property type="entry name" value="EamA"/>
    <property type="match status" value="2"/>
</dbReference>
<feature type="transmembrane region" description="Helical" evidence="6">
    <location>
        <begin position="243"/>
        <end position="262"/>
    </location>
</feature>
<keyword evidence="3 6" id="KW-0812">Transmembrane</keyword>
<feature type="transmembrane region" description="Helical" evidence="6">
    <location>
        <begin position="182"/>
        <end position="202"/>
    </location>
</feature>
<evidence type="ECO:0000256" key="6">
    <source>
        <dbReference type="SAM" id="Phobius"/>
    </source>
</evidence>
<reference evidence="8 9" key="1">
    <citation type="submission" date="2018-06" db="EMBL/GenBank/DDBJ databases">
        <authorList>
            <consortium name="Pathogen Informatics"/>
            <person name="Doyle S."/>
        </authorList>
    </citation>
    <scope>NUCLEOTIDE SEQUENCE [LARGE SCALE GENOMIC DNA]</scope>
    <source>
        <strain evidence="8 9">NCTC13291</strain>
    </source>
</reference>
<feature type="transmembrane region" description="Helical" evidence="6">
    <location>
        <begin position="274"/>
        <end position="291"/>
    </location>
</feature>
<evidence type="ECO:0000256" key="4">
    <source>
        <dbReference type="ARBA" id="ARBA00022989"/>
    </source>
</evidence>
<evidence type="ECO:0000256" key="2">
    <source>
        <dbReference type="ARBA" id="ARBA00009853"/>
    </source>
</evidence>
<feature type="transmembrane region" description="Helical" evidence="6">
    <location>
        <begin position="38"/>
        <end position="54"/>
    </location>
</feature>
<dbReference type="PANTHER" id="PTHR22911">
    <property type="entry name" value="ACYL-MALONYL CONDENSING ENZYME-RELATED"/>
    <property type="match status" value="1"/>
</dbReference>
<comment type="subcellular location">
    <subcellularLocation>
        <location evidence="1">Membrane</location>
        <topology evidence="1">Multi-pass membrane protein</topology>
    </subcellularLocation>
</comment>
<evidence type="ECO:0000313" key="9">
    <source>
        <dbReference type="Proteomes" id="UP000254919"/>
    </source>
</evidence>
<dbReference type="EMBL" id="UGVN01000001">
    <property type="protein sequence ID" value="SUE40865.1"/>
    <property type="molecule type" value="Genomic_DNA"/>
</dbReference>
<dbReference type="Proteomes" id="UP000254919">
    <property type="component" value="Unassembled WGS sequence"/>
</dbReference>
<organism evidence="8 9">
    <name type="scientific">Roseomonas mucosa</name>
    <dbReference type="NCBI Taxonomy" id="207340"/>
    <lineage>
        <taxon>Bacteria</taxon>
        <taxon>Pseudomonadati</taxon>
        <taxon>Pseudomonadota</taxon>
        <taxon>Alphaproteobacteria</taxon>
        <taxon>Acetobacterales</taxon>
        <taxon>Roseomonadaceae</taxon>
        <taxon>Roseomonas</taxon>
    </lineage>
</organism>
<dbReference type="InterPro" id="IPR037185">
    <property type="entry name" value="EmrE-like"/>
</dbReference>
<dbReference type="GO" id="GO:0016020">
    <property type="term" value="C:membrane"/>
    <property type="evidence" value="ECO:0007669"/>
    <property type="project" value="UniProtKB-SubCell"/>
</dbReference>
<dbReference type="SUPFAM" id="SSF103481">
    <property type="entry name" value="Multidrug resistance efflux transporter EmrE"/>
    <property type="match status" value="2"/>
</dbReference>
<accession>A0A379N3U8</accession>
<feature type="transmembrane region" description="Helical" evidence="6">
    <location>
        <begin position="66"/>
        <end position="85"/>
    </location>
</feature>
<evidence type="ECO:0000256" key="3">
    <source>
        <dbReference type="ARBA" id="ARBA00022692"/>
    </source>
</evidence>
<evidence type="ECO:0000259" key="7">
    <source>
        <dbReference type="Pfam" id="PF00892"/>
    </source>
</evidence>
<dbReference type="AlphaFoldDB" id="A0A379N3U8"/>
<sequence length="319" mass="33622">MRGLTTRPAPGRSRDKGYAARGTVGLSARGGMGETNRVRGPLLLLAALGLFALLDTNSKLLSGHYPPQQVVGIRYATMLTLLLLARLARPGLGGDLGTRHPWLHLLRAAGMLGSAFGFFLALRGLALAEGYLVYFTAPFFTLALAALFLREPVPASAWGWCALGFGGVLMSLLPGLTGGAPVASYLWALMGTVCYSIVMTINRWLRHEAGMARLILWTSAPGLLVLLPFLMESWVPPGTRDLAALMANGVFSGVASLCLAGAFRHASASRLAPLEFSALAYAVVFDLAIWGVVPGPWAMAGAAVVMLSGVMSQRSARAA</sequence>
<feature type="domain" description="EamA" evidence="7">
    <location>
        <begin position="184"/>
        <end position="308"/>
    </location>
</feature>